<feature type="domain" description="Sulfatase N-terminal" evidence="4">
    <location>
        <begin position="7"/>
        <end position="359"/>
    </location>
</feature>
<accession>A0ABY5HEL2</accession>
<organism evidence="5 6">
    <name type="scientific">Marinobacterium rhizophilum</name>
    <dbReference type="NCBI Taxonomy" id="420402"/>
    <lineage>
        <taxon>Bacteria</taxon>
        <taxon>Pseudomonadati</taxon>
        <taxon>Pseudomonadota</taxon>
        <taxon>Gammaproteobacteria</taxon>
        <taxon>Oceanospirillales</taxon>
        <taxon>Oceanospirillaceae</taxon>
        <taxon>Marinobacterium</taxon>
    </lineage>
</organism>
<dbReference type="InterPro" id="IPR024607">
    <property type="entry name" value="Sulfatase_CS"/>
</dbReference>
<dbReference type="PROSITE" id="PS00523">
    <property type="entry name" value="SULFATASE_1"/>
    <property type="match status" value="1"/>
</dbReference>
<keyword evidence="6" id="KW-1185">Reference proteome</keyword>
<evidence type="ECO:0000256" key="1">
    <source>
        <dbReference type="ARBA" id="ARBA00008779"/>
    </source>
</evidence>
<gene>
    <name evidence="5" type="ORF">KDW95_13080</name>
</gene>
<dbReference type="Pfam" id="PF00884">
    <property type="entry name" value="Sulfatase"/>
    <property type="match status" value="1"/>
</dbReference>
<reference evidence="5" key="1">
    <citation type="submission" date="2021-04" db="EMBL/GenBank/DDBJ databases">
        <title>Oceanospirillales bacteria with DddD are important DMSP degraders in coastal seawater.</title>
        <authorList>
            <person name="Liu J."/>
        </authorList>
    </citation>
    <scope>NUCLEOTIDE SEQUENCE</scope>
    <source>
        <strain evidence="5">D13-1</strain>
    </source>
</reference>
<evidence type="ECO:0000259" key="4">
    <source>
        <dbReference type="Pfam" id="PF00884"/>
    </source>
</evidence>
<dbReference type="Proteomes" id="UP001058461">
    <property type="component" value="Chromosome"/>
</dbReference>
<dbReference type="Gene3D" id="3.40.720.10">
    <property type="entry name" value="Alkaline Phosphatase, subunit A"/>
    <property type="match status" value="1"/>
</dbReference>
<keyword evidence="3" id="KW-0378">Hydrolase</keyword>
<dbReference type="PANTHER" id="PTHR45953:SF1">
    <property type="entry name" value="IDURONATE 2-SULFATASE"/>
    <property type="match status" value="1"/>
</dbReference>
<evidence type="ECO:0000313" key="6">
    <source>
        <dbReference type="Proteomes" id="UP001058461"/>
    </source>
</evidence>
<dbReference type="PANTHER" id="PTHR45953">
    <property type="entry name" value="IDURONATE 2-SULFATASE"/>
    <property type="match status" value="1"/>
</dbReference>
<comment type="similarity">
    <text evidence="1">Belongs to the sulfatase family.</text>
</comment>
<keyword evidence="2" id="KW-0479">Metal-binding</keyword>
<dbReference type="SUPFAM" id="SSF53649">
    <property type="entry name" value="Alkaline phosphatase-like"/>
    <property type="match status" value="1"/>
</dbReference>
<dbReference type="RefSeq" id="WP_255852271.1">
    <property type="nucleotide sequence ID" value="NZ_CP073347.1"/>
</dbReference>
<sequence length="473" mass="53714">MSNKIKPNILWICTDQQRFDTIHRLGNTHINTPNLDRLVDEGVAFTRAYCQNPVCTPSRASFLTGRYPRTTRATKNGNEYFPEDEVLVPHILSENGYTCGLVGKLHLSAADGRVERRPSHDGYKMFKWSHGPRDGWGDNNAYQAWLKGQGLSWEKDYHGRNGGIKTEYHQTTWCVNESIGFIGEHLNDPWLLSINIFDPHHPFDPPTEFKNKYPVEDMPLPKWKEGELDNKPFIQQQDYEHGGQGGLGPSCKKLSDWEKKNYISDYYAMIDLIDEQIGRLINYLDETGQRENTIIIFHSDHGELLGDHGQILKGGHFYEGLVHVPLIISCPDRLLKSVQSRALVELVDVAPTILDLVGIDIPDRMQGKSLVSILDGGCNPDIHKKSVYCEYYNSLPGVHEGVCATMYYDGRYKIVVYHGSDVGELYDLDSDPSEFDNRWSDSDYQSIKSELLLANFERSVSTVDPVPVCVGKF</sequence>
<dbReference type="InterPro" id="IPR000917">
    <property type="entry name" value="Sulfatase_N"/>
</dbReference>
<dbReference type="InterPro" id="IPR017850">
    <property type="entry name" value="Alkaline_phosphatase_core_sf"/>
</dbReference>
<evidence type="ECO:0000313" key="5">
    <source>
        <dbReference type="EMBL" id="UTW10237.1"/>
    </source>
</evidence>
<name>A0ABY5HEL2_9GAMM</name>
<evidence type="ECO:0000256" key="3">
    <source>
        <dbReference type="ARBA" id="ARBA00022801"/>
    </source>
</evidence>
<evidence type="ECO:0000256" key="2">
    <source>
        <dbReference type="ARBA" id="ARBA00022723"/>
    </source>
</evidence>
<dbReference type="EMBL" id="CP073347">
    <property type="protein sequence ID" value="UTW10237.1"/>
    <property type="molecule type" value="Genomic_DNA"/>
</dbReference>
<protein>
    <submittedName>
        <fullName evidence="5">Sulfatase-like hydrolase/transferase</fullName>
    </submittedName>
</protein>
<proteinExistence type="inferred from homology"/>